<dbReference type="Pfam" id="PF00448">
    <property type="entry name" value="SRP54"/>
    <property type="match status" value="1"/>
</dbReference>
<feature type="domain" description="SRP54-type proteins GTP-binding" evidence="13">
    <location>
        <begin position="101"/>
        <end position="296"/>
    </location>
</feature>
<reference evidence="15 16" key="1">
    <citation type="submission" date="2024-04" db="EMBL/GenBank/DDBJ databases">
        <title>Tritrichomonas musculus Genome.</title>
        <authorList>
            <person name="Alves-Ferreira E."/>
            <person name="Grigg M."/>
            <person name="Lorenzi H."/>
            <person name="Galac M."/>
        </authorList>
    </citation>
    <scope>NUCLEOTIDE SEQUENCE [LARGE SCALE GENOMIC DNA]</scope>
    <source>
        <strain evidence="15 16">EAF2021</strain>
    </source>
</reference>
<dbReference type="Gene3D" id="1.20.120.140">
    <property type="entry name" value="Signal recognition particle SRP54, nucleotide-binding domain"/>
    <property type="match status" value="1"/>
</dbReference>
<evidence type="ECO:0000256" key="5">
    <source>
        <dbReference type="ARBA" id="ARBA00022801"/>
    </source>
</evidence>
<evidence type="ECO:0000256" key="4">
    <source>
        <dbReference type="ARBA" id="ARBA00022741"/>
    </source>
</evidence>
<evidence type="ECO:0000313" key="16">
    <source>
        <dbReference type="Proteomes" id="UP001470230"/>
    </source>
</evidence>
<dbReference type="SUPFAM" id="SSF47364">
    <property type="entry name" value="Domain of the SRP/SRP receptor G-proteins"/>
    <property type="match status" value="1"/>
</dbReference>
<dbReference type="PANTHER" id="PTHR11564:SF5">
    <property type="entry name" value="SIGNAL RECOGNITION PARTICLE SUBUNIT SRP54"/>
    <property type="match status" value="1"/>
</dbReference>
<comment type="subcellular location">
    <subcellularLocation>
        <location evidence="1">Cytoplasm</location>
    </subcellularLocation>
</comment>
<dbReference type="InterPro" id="IPR003593">
    <property type="entry name" value="AAA+_ATPase"/>
</dbReference>
<evidence type="ECO:0000256" key="9">
    <source>
        <dbReference type="ARBA" id="ARBA00023274"/>
    </source>
</evidence>
<dbReference type="Pfam" id="PF02978">
    <property type="entry name" value="SRP_SPB"/>
    <property type="match status" value="1"/>
</dbReference>
<keyword evidence="3" id="KW-0963">Cytoplasm</keyword>
<dbReference type="InterPro" id="IPR013822">
    <property type="entry name" value="Signal_recog_particl_SRP54_hlx"/>
</dbReference>
<dbReference type="InterPro" id="IPR027417">
    <property type="entry name" value="P-loop_NTPase"/>
</dbReference>
<dbReference type="SMART" id="SM00962">
    <property type="entry name" value="SRP54"/>
    <property type="match status" value="1"/>
</dbReference>
<evidence type="ECO:0000256" key="2">
    <source>
        <dbReference type="ARBA" id="ARBA00005450"/>
    </source>
</evidence>
<dbReference type="CDD" id="cd17875">
    <property type="entry name" value="SRP54_G"/>
    <property type="match status" value="1"/>
</dbReference>
<comment type="catalytic activity">
    <reaction evidence="11">
        <text>GTP + H2O = GDP + phosphate + H(+)</text>
        <dbReference type="Rhea" id="RHEA:19669"/>
        <dbReference type="ChEBI" id="CHEBI:15377"/>
        <dbReference type="ChEBI" id="CHEBI:15378"/>
        <dbReference type="ChEBI" id="CHEBI:37565"/>
        <dbReference type="ChEBI" id="CHEBI:43474"/>
        <dbReference type="ChEBI" id="CHEBI:58189"/>
        <dbReference type="EC" id="3.6.5.4"/>
    </reaction>
    <physiologicalReaction direction="left-to-right" evidence="11">
        <dbReference type="Rhea" id="RHEA:19670"/>
    </physiologicalReaction>
</comment>
<evidence type="ECO:0000256" key="10">
    <source>
        <dbReference type="ARBA" id="ARBA00035672"/>
    </source>
</evidence>
<evidence type="ECO:0000256" key="8">
    <source>
        <dbReference type="ARBA" id="ARBA00023135"/>
    </source>
</evidence>
<evidence type="ECO:0000256" key="1">
    <source>
        <dbReference type="ARBA" id="ARBA00004496"/>
    </source>
</evidence>
<sequence length="492" mass="55073">MVLQDLGEKILAGLNKLASAKQIDDKFFKEFMGEMVNALKAADVNQMTIINFMKEIKSKVNLAELPPGVSARKIIEREVLNALVKMIDPGTASWEPEKDKLNIIMMVGLQGSGKTTTCTKLGNYYKKRGWKVGVIAADTFRAGAREQLMQNAQQVNIPYYVDFVTEDPVEVALAGVEKFKKEKFNMIIVDTSGRHMQEAALFQEMQQLEDAINPDQVIFVLDGTIGQMAFNQAKAFSEAVGVGSIIVTKLDSDAKGGGALSAVAATNSPILFYGTGEDMSSLEVFDAKSFVSRMLGFGDVMAFARKMEEIDMDKQKEVAQRILEGHFTFREMYTQYQTVLDMGDLSSLMETMGMKKFMPKEISNESMTDNVKKMLVVIDSMSDEEVENPALFKDESRKRRLSRGTGLPPVFIQYVIEEQKRFAKMFSRMSKPMIEKLINMDKNPNQMNERSLQQAMHGLTKAMDPRMLQQIGGTQALKNMMKSTMAAAKNKQ</sequence>
<dbReference type="SUPFAM" id="SSF52540">
    <property type="entry name" value="P-loop containing nucleoside triphosphate hydrolases"/>
    <property type="match status" value="1"/>
</dbReference>
<dbReference type="InterPro" id="IPR042101">
    <property type="entry name" value="SRP54_N_sf"/>
</dbReference>
<dbReference type="InterPro" id="IPR022941">
    <property type="entry name" value="SRP54"/>
</dbReference>
<dbReference type="EMBL" id="JAPFFF010000008">
    <property type="protein sequence ID" value="KAK8884786.1"/>
    <property type="molecule type" value="Genomic_DNA"/>
</dbReference>
<dbReference type="PANTHER" id="PTHR11564">
    <property type="entry name" value="SIGNAL RECOGNITION PARTICLE 54K PROTEIN SRP54"/>
    <property type="match status" value="1"/>
</dbReference>
<dbReference type="HAMAP" id="MF_00306">
    <property type="entry name" value="SRP54"/>
    <property type="match status" value="1"/>
</dbReference>
<dbReference type="Gene3D" id="3.40.50.300">
    <property type="entry name" value="P-loop containing nucleotide triphosphate hydrolases"/>
    <property type="match status" value="1"/>
</dbReference>
<organism evidence="15 16">
    <name type="scientific">Tritrichomonas musculus</name>
    <dbReference type="NCBI Taxonomy" id="1915356"/>
    <lineage>
        <taxon>Eukaryota</taxon>
        <taxon>Metamonada</taxon>
        <taxon>Parabasalia</taxon>
        <taxon>Tritrichomonadida</taxon>
        <taxon>Tritrichomonadidae</taxon>
        <taxon>Tritrichomonas</taxon>
    </lineage>
</organism>
<gene>
    <name evidence="15" type="ORF">M9Y10_043906</name>
</gene>
<keyword evidence="5" id="KW-0378">Hydrolase</keyword>
<dbReference type="InterPro" id="IPR036891">
    <property type="entry name" value="Signal_recog_part_SRP54_M_sf"/>
</dbReference>
<dbReference type="Pfam" id="PF02881">
    <property type="entry name" value="SRP54_N"/>
    <property type="match status" value="1"/>
</dbReference>
<feature type="domain" description="Signal recognition particle SRP54 helical bundle" evidence="14">
    <location>
        <begin position="2"/>
        <end position="83"/>
    </location>
</feature>
<dbReference type="SUPFAM" id="SSF47446">
    <property type="entry name" value="Signal peptide-binding domain"/>
    <property type="match status" value="1"/>
</dbReference>
<evidence type="ECO:0000256" key="11">
    <source>
        <dbReference type="ARBA" id="ARBA00048157"/>
    </source>
</evidence>
<accession>A0ABR2K0Z5</accession>
<evidence type="ECO:0000256" key="3">
    <source>
        <dbReference type="ARBA" id="ARBA00022490"/>
    </source>
</evidence>
<evidence type="ECO:0000256" key="7">
    <source>
        <dbReference type="ARBA" id="ARBA00023134"/>
    </source>
</evidence>
<evidence type="ECO:0000256" key="6">
    <source>
        <dbReference type="ARBA" id="ARBA00022884"/>
    </source>
</evidence>
<comment type="similarity">
    <text evidence="2">Belongs to the GTP-binding SRP family. SRP54 subfamily.</text>
</comment>
<dbReference type="Gene3D" id="1.10.260.30">
    <property type="entry name" value="Signal recognition particle, SRP54 subunit, M-domain"/>
    <property type="match status" value="1"/>
</dbReference>
<dbReference type="Proteomes" id="UP001470230">
    <property type="component" value="Unassembled WGS sequence"/>
</dbReference>
<keyword evidence="7" id="KW-0342">GTP-binding</keyword>
<dbReference type="InterPro" id="IPR004125">
    <property type="entry name" value="Signal_recog_particle_SRP54_M"/>
</dbReference>
<dbReference type="EC" id="3.6.5.4" evidence="10"/>
<keyword evidence="6" id="KW-0694">RNA-binding</keyword>
<keyword evidence="4" id="KW-0547">Nucleotide-binding</keyword>
<keyword evidence="9" id="KW-0687">Ribonucleoprotein</keyword>
<evidence type="ECO:0000259" key="13">
    <source>
        <dbReference type="SMART" id="SM00962"/>
    </source>
</evidence>
<proteinExistence type="inferred from homology"/>
<evidence type="ECO:0000259" key="14">
    <source>
        <dbReference type="SMART" id="SM00963"/>
    </source>
</evidence>
<dbReference type="InterPro" id="IPR000897">
    <property type="entry name" value="SRP54_GTPase_dom"/>
</dbReference>
<comment type="caution">
    <text evidence="15">The sequence shown here is derived from an EMBL/GenBank/DDBJ whole genome shotgun (WGS) entry which is preliminary data.</text>
</comment>
<keyword evidence="16" id="KW-1185">Reference proteome</keyword>
<dbReference type="SMART" id="SM00963">
    <property type="entry name" value="SRP54_N"/>
    <property type="match status" value="1"/>
</dbReference>
<feature type="domain" description="AAA+ ATPase" evidence="12">
    <location>
        <begin position="100"/>
        <end position="295"/>
    </location>
</feature>
<evidence type="ECO:0000313" key="15">
    <source>
        <dbReference type="EMBL" id="KAK8884786.1"/>
    </source>
</evidence>
<keyword evidence="8" id="KW-0733">Signal recognition particle</keyword>
<name>A0ABR2K0Z5_9EUKA</name>
<evidence type="ECO:0000259" key="12">
    <source>
        <dbReference type="SMART" id="SM00382"/>
    </source>
</evidence>
<dbReference type="InterPro" id="IPR036225">
    <property type="entry name" value="SRP/SRP_N"/>
</dbReference>
<protein>
    <recommendedName>
        <fullName evidence="10">signal-recognition-particle GTPase</fullName>
        <ecNumber evidence="10">3.6.5.4</ecNumber>
    </recommendedName>
</protein>
<dbReference type="SMART" id="SM00382">
    <property type="entry name" value="AAA"/>
    <property type="match status" value="1"/>
</dbReference>